<dbReference type="AlphaFoldDB" id="A0A0A1W2X0"/>
<comment type="caution">
    <text evidence="3">The sequence shown here is derived from an EMBL/GenBank/DDBJ whole genome shotgun (WGS) entry which is preliminary data.</text>
</comment>
<dbReference type="InterPro" id="IPR050967">
    <property type="entry name" value="Thiamine_Salvage_TenA"/>
</dbReference>
<keyword evidence="3" id="KW-0378">Hydrolase</keyword>
<accession>A0A0A1W2X0</accession>
<name>A0A0A1W2X0_MICAE</name>
<dbReference type="EC" id="3.5.99.2" evidence="3"/>
<proteinExistence type="predicted"/>
<dbReference type="PANTHER" id="PTHR43198:SF2">
    <property type="entry name" value="SI:CH1073-67J19.1-RELATED"/>
    <property type="match status" value="1"/>
</dbReference>
<feature type="domain" description="Thiaminase-2/PQQC" evidence="2">
    <location>
        <begin position="7"/>
        <end position="179"/>
    </location>
</feature>
<dbReference type="PANTHER" id="PTHR43198">
    <property type="entry name" value="BIFUNCTIONAL TH2 PROTEIN"/>
    <property type="match status" value="1"/>
</dbReference>
<dbReference type="GO" id="GO:0050334">
    <property type="term" value="F:thiaminase activity"/>
    <property type="evidence" value="ECO:0007669"/>
    <property type="project" value="UniProtKB-EC"/>
</dbReference>
<evidence type="ECO:0000259" key="2">
    <source>
        <dbReference type="Pfam" id="PF03070"/>
    </source>
</evidence>
<sequence>MLSQQLWHSHQDLVQACLEHPFVRGIATGELKRDCFAFYVGQDAFFLESFARAYSIAAAKAPDWQGFTSFHRLAAGVLKELELHENYALQWGVDLRKVQPANATRRYTDFLLATAWMGDIGAIAVAMSPCMSLYAYLGQQLALEPISENPYQAWIDSYSGDEFAALASQLEELADKYALMTENISLSYRYALSCEQDFFSAAYSRGKS</sequence>
<evidence type="ECO:0000313" key="4">
    <source>
        <dbReference type="Proteomes" id="UP000030321"/>
    </source>
</evidence>
<dbReference type="CDD" id="cd19368">
    <property type="entry name" value="TenA_C_AtTH2-like"/>
    <property type="match status" value="1"/>
</dbReference>
<dbReference type="InterPro" id="IPR004305">
    <property type="entry name" value="Thiaminase-2/PQQC"/>
</dbReference>
<dbReference type="Pfam" id="PF03070">
    <property type="entry name" value="TENA_THI-4"/>
    <property type="match status" value="1"/>
</dbReference>
<dbReference type="RefSeq" id="WP_045362899.1">
    <property type="nucleotide sequence ID" value="NZ_BBPA01000077.1"/>
</dbReference>
<comment type="pathway">
    <text evidence="1">Cofactor biosynthesis; thiamine diphosphate biosynthesis.</text>
</comment>
<dbReference type="InterPro" id="IPR016084">
    <property type="entry name" value="Haem_Oase-like_multi-hlx"/>
</dbReference>
<dbReference type="Gene3D" id="1.20.910.10">
    <property type="entry name" value="Heme oxygenase-like"/>
    <property type="match status" value="1"/>
</dbReference>
<organism evidence="3 4">
    <name type="scientific">Microcystis aeruginosa NIES-44</name>
    <dbReference type="NCBI Taxonomy" id="449439"/>
    <lineage>
        <taxon>Bacteria</taxon>
        <taxon>Bacillati</taxon>
        <taxon>Cyanobacteriota</taxon>
        <taxon>Cyanophyceae</taxon>
        <taxon>Oscillatoriophycideae</taxon>
        <taxon>Chroococcales</taxon>
        <taxon>Microcystaceae</taxon>
        <taxon>Microcystis</taxon>
    </lineage>
</organism>
<dbReference type="EMBL" id="BBPA01000077">
    <property type="protein sequence ID" value="GAL95866.1"/>
    <property type="molecule type" value="Genomic_DNA"/>
</dbReference>
<evidence type="ECO:0000256" key="1">
    <source>
        <dbReference type="ARBA" id="ARBA00004948"/>
    </source>
</evidence>
<evidence type="ECO:0000313" key="3">
    <source>
        <dbReference type="EMBL" id="GAL95866.1"/>
    </source>
</evidence>
<dbReference type="Proteomes" id="UP000030321">
    <property type="component" value="Unassembled WGS sequence"/>
</dbReference>
<reference evidence="4" key="1">
    <citation type="journal article" date="2015" name="Genome">
        <title>Whole Genome Sequence of the Non-Microcystin-Producing Microcystis aeruginosa Strain NIES-44.</title>
        <authorList>
            <person name="Okano K."/>
            <person name="Miyata N."/>
            <person name="Ozaki Y."/>
        </authorList>
    </citation>
    <scope>NUCLEOTIDE SEQUENCE [LARGE SCALE GENOMIC DNA]</scope>
    <source>
        <strain evidence="4">NIES-44</strain>
    </source>
</reference>
<protein>
    <submittedName>
        <fullName evidence="3">Thiaminase II</fullName>
        <ecNumber evidence="3">3.5.99.2</ecNumber>
    </submittedName>
</protein>
<gene>
    <name evidence="3" type="ORF">N44_04722</name>
</gene>
<dbReference type="GO" id="GO:0005829">
    <property type="term" value="C:cytosol"/>
    <property type="evidence" value="ECO:0007669"/>
    <property type="project" value="TreeGrafter"/>
</dbReference>
<dbReference type="SUPFAM" id="SSF48613">
    <property type="entry name" value="Heme oxygenase-like"/>
    <property type="match status" value="1"/>
</dbReference>